<proteinExistence type="predicted"/>
<evidence type="ECO:0000313" key="2">
    <source>
        <dbReference type="Proteomes" id="UP000793456"/>
    </source>
</evidence>
<dbReference type="EMBL" id="CM011687">
    <property type="protein sequence ID" value="TMS11138.1"/>
    <property type="molecule type" value="Genomic_DNA"/>
</dbReference>
<accession>A0ACD3QXE0</accession>
<comment type="caution">
    <text evidence="1">The sequence shown here is derived from an EMBL/GenBank/DDBJ whole genome shotgun (WGS) entry which is preliminary data.</text>
</comment>
<keyword evidence="2" id="KW-1185">Reference proteome</keyword>
<dbReference type="Proteomes" id="UP000793456">
    <property type="component" value="Chromosome XIV"/>
</dbReference>
<sequence>MKLISQSDFVYLHLFCHQRDAGIQLKPVDCGEYDAQLAPAGASESGMASSSYLEPNHNHSSAGGCGVKSRSGIPGGTGVGTSASAGGLERPPGSMDRGVIQKIAEIHKLRCVSSLGLRLTHLHSDALHWLHPDLGVSHVREKYEKQHPQEEWRYELRMRYLPKGYLSHFSEDKPSLNYLYHQVKSDYMQHIADQVDQDVALKLGCLEIRRFFREMPGNALDKKSNYELLEKDVGLRRFFPKSLLDSLKAKTLRKQIQQTFKQFANLNDEQSIHKFFEILSPIYRFDKECFKCALGSSWVISVELAIGPEEGISYLTDKGSTVSDAHRQLLLQGLTSLQ</sequence>
<gene>
    <name evidence="1" type="ORF">E3U43_020131</name>
</gene>
<organism evidence="1 2">
    <name type="scientific">Larimichthys crocea</name>
    <name type="common">Large yellow croaker</name>
    <name type="synonym">Pseudosciaena crocea</name>
    <dbReference type="NCBI Taxonomy" id="215358"/>
    <lineage>
        <taxon>Eukaryota</taxon>
        <taxon>Metazoa</taxon>
        <taxon>Chordata</taxon>
        <taxon>Craniata</taxon>
        <taxon>Vertebrata</taxon>
        <taxon>Euteleostomi</taxon>
        <taxon>Actinopterygii</taxon>
        <taxon>Neopterygii</taxon>
        <taxon>Teleostei</taxon>
        <taxon>Neoteleostei</taxon>
        <taxon>Acanthomorphata</taxon>
        <taxon>Eupercaria</taxon>
        <taxon>Sciaenidae</taxon>
        <taxon>Larimichthys</taxon>
    </lineage>
</organism>
<reference evidence="1" key="1">
    <citation type="submission" date="2018-11" db="EMBL/GenBank/DDBJ databases">
        <title>The sequence and de novo assembly of Larimichthys crocea genome using PacBio and Hi-C technologies.</title>
        <authorList>
            <person name="Xu P."/>
            <person name="Chen B."/>
            <person name="Zhou Z."/>
            <person name="Ke Q."/>
            <person name="Wu Y."/>
            <person name="Bai H."/>
            <person name="Pu F."/>
        </authorList>
    </citation>
    <scope>NUCLEOTIDE SEQUENCE</scope>
    <source>
        <tissue evidence="1">Muscle</tissue>
    </source>
</reference>
<name>A0ACD3QXE0_LARCR</name>
<evidence type="ECO:0000313" key="1">
    <source>
        <dbReference type="EMBL" id="TMS11138.1"/>
    </source>
</evidence>
<protein>
    <submittedName>
        <fullName evidence="1">Uncharacterized protein</fullName>
    </submittedName>
</protein>